<accession>A0A2M7YMG6</accession>
<dbReference type="Gene3D" id="2.60.40.10">
    <property type="entry name" value="Immunoglobulins"/>
    <property type="match status" value="1"/>
</dbReference>
<organism evidence="2 3">
    <name type="scientific">Candidatus Portnoybacteria bacterium CG_4_9_14_3_um_filter_43_11</name>
    <dbReference type="NCBI Taxonomy" id="1974805"/>
    <lineage>
        <taxon>Bacteria</taxon>
        <taxon>Candidatus Portnoyibacteriota</taxon>
    </lineage>
</organism>
<dbReference type="InterPro" id="IPR018247">
    <property type="entry name" value="EF_Hand_1_Ca_BS"/>
</dbReference>
<feature type="domain" description="Bacterial Ig" evidence="1">
    <location>
        <begin position="111"/>
        <end position="178"/>
    </location>
</feature>
<gene>
    <name evidence="2" type="ORF">CO160_00160</name>
</gene>
<dbReference type="InterPro" id="IPR041498">
    <property type="entry name" value="Big_6"/>
</dbReference>
<evidence type="ECO:0000313" key="2">
    <source>
        <dbReference type="EMBL" id="PJA64146.1"/>
    </source>
</evidence>
<dbReference type="EMBL" id="PFWG01000007">
    <property type="protein sequence ID" value="PJA64146.1"/>
    <property type="molecule type" value="Genomic_DNA"/>
</dbReference>
<evidence type="ECO:0000259" key="1">
    <source>
        <dbReference type="Pfam" id="PF17936"/>
    </source>
</evidence>
<sequence>MKFSNRLIFFIIFVLAATLTAAYFFPVQGSSVTLSAYIASICGNGTQELTEQCDGSDLNGQTCAGLGYDSGALSCGANCAFNASACAAAPAPSGGGGGGGGSGVIYTPPATGVTLQGKAYPNAPLTVLKDGQVAAITKADSFGDFKIQLTTITAGAYTFGIWAEDKDGVKSVTFSFTVTVIAGTVTTISGIFIPPTINLSQQNVSRGEILDIYGQTAPQSSVDVHIYSDEIVKKAEADKNGSWNYSLNTTDLNEGAHTTKAKSDSNGLISTFSQTLSFYIGRGIPGAICQWANLNGDGRVNLVDFSILLYWWGRANDCADQNKNGVVDLADFSVMMYYWTG</sequence>
<dbReference type="PROSITE" id="PS00018">
    <property type="entry name" value="EF_HAND_1"/>
    <property type="match status" value="1"/>
</dbReference>
<dbReference type="Proteomes" id="UP000230941">
    <property type="component" value="Unassembled WGS sequence"/>
</dbReference>
<evidence type="ECO:0000313" key="3">
    <source>
        <dbReference type="Proteomes" id="UP000230941"/>
    </source>
</evidence>
<dbReference type="SUPFAM" id="SSF63446">
    <property type="entry name" value="Type I dockerin domain"/>
    <property type="match status" value="1"/>
</dbReference>
<dbReference type="Pfam" id="PF17936">
    <property type="entry name" value="Big_6"/>
    <property type="match status" value="1"/>
</dbReference>
<dbReference type="InterPro" id="IPR013783">
    <property type="entry name" value="Ig-like_fold"/>
</dbReference>
<comment type="caution">
    <text evidence="2">The sequence shown here is derived from an EMBL/GenBank/DDBJ whole genome shotgun (WGS) entry which is preliminary data.</text>
</comment>
<proteinExistence type="predicted"/>
<reference evidence="3" key="1">
    <citation type="submission" date="2017-09" db="EMBL/GenBank/DDBJ databases">
        <title>Depth-based differentiation of microbial function through sediment-hosted aquifers and enrichment of novel symbionts in the deep terrestrial subsurface.</title>
        <authorList>
            <person name="Probst A.J."/>
            <person name="Ladd B."/>
            <person name="Jarett J.K."/>
            <person name="Geller-Mcgrath D.E."/>
            <person name="Sieber C.M.K."/>
            <person name="Emerson J.B."/>
            <person name="Anantharaman K."/>
            <person name="Thomas B.C."/>
            <person name="Malmstrom R."/>
            <person name="Stieglmeier M."/>
            <person name="Klingl A."/>
            <person name="Woyke T."/>
            <person name="Ryan C.M."/>
            <person name="Banfield J.F."/>
        </authorList>
    </citation>
    <scope>NUCLEOTIDE SEQUENCE [LARGE SCALE GENOMIC DNA]</scope>
</reference>
<dbReference type="InterPro" id="IPR036439">
    <property type="entry name" value="Dockerin_dom_sf"/>
</dbReference>
<dbReference type="Gene3D" id="1.10.1330.10">
    <property type="entry name" value="Dockerin domain"/>
    <property type="match status" value="1"/>
</dbReference>
<dbReference type="AlphaFoldDB" id="A0A2M7YMG6"/>
<name>A0A2M7YMG6_9BACT</name>
<dbReference type="GO" id="GO:0000272">
    <property type="term" value="P:polysaccharide catabolic process"/>
    <property type="evidence" value="ECO:0007669"/>
    <property type="project" value="InterPro"/>
</dbReference>
<protein>
    <recommendedName>
        <fullName evidence="1">Bacterial Ig domain-containing protein</fullName>
    </recommendedName>
</protein>